<keyword evidence="7" id="KW-0812">Transmembrane</keyword>
<protein>
    <submittedName>
        <fullName evidence="9">Cytochrome c-type biogenesis protein CcmH</fullName>
    </submittedName>
</protein>
<evidence type="ECO:0000256" key="6">
    <source>
        <dbReference type="SAM" id="MobiDB-lite"/>
    </source>
</evidence>
<dbReference type="EMBL" id="JAASQI010000005">
    <property type="protein sequence ID" value="NIJ58590.1"/>
    <property type="molecule type" value="Genomic_DNA"/>
</dbReference>
<name>A0ABX0V2Z2_9HYPH</name>
<keyword evidence="4 5" id="KW-0802">TPR repeat</keyword>
<gene>
    <name evidence="9" type="ORF">FHS82_002438</name>
</gene>
<evidence type="ECO:0000313" key="10">
    <source>
        <dbReference type="Proteomes" id="UP001429580"/>
    </source>
</evidence>
<keyword evidence="7" id="KW-1133">Transmembrane helix</keyword>
<organism evidence="9 10">
    <name type="scientific">Pseudochelatococcus lubricantis</name>
    <dbReference type="NCBI Taxonomy" id="1538102"/>
    <lineage>
        <taxon>Bacteria</taxon>
        <taxon>Pseudomonadati</taxon>
        <taxon>Pseudomonadota</taxon>
        <taxon>Alphaproteobacteria</taxon>
        <taxon>Hyphomicrobiales</taxon>
        <taxon>Chelatococcaceae</taxon>
        <taxon>Pseudochelatococcus</taxon>
    </lineage>
</organism>
<evidence type="ECO:0000256" key="7">
    <source>
        <dbReference type="SAM" id="Phobius"/>
    </source>
</evidence>
<dbReference type="InterPro" id="IPR051263">
    <property type="entry name" value="C-type_cytochrome_biogenesis"/>
</dbReference>
<dbReference type="Pfam" id="PF23914">
    <property type="entry name" value="TPR_CcmH_CycH"/>
    <property type="match status" value="1"/>
</dbReference>
<dbReference type="NCBIfam" id="TIGR03142">
    <property type="entry name" value="cytochro_ccmI"/>
    <property type="match status" value="1"/>
</dbReference>
<keyword evidence="7" id="KW-0472">Membrane</keyword>
<feature type="domain" description="Cytochrome c-type biogenesis protein H TPR" evidence="8">
    <location>
        <begin position="149"/>
        <end position="263"/>
    </location>
</feature>
<comment type="subcellular location">
    <subcellularLocation>
        <location evidence="1">Cell envelope</location>
    </subcellularLocation>
</comment>
<dbReference type="InterPro" id="IPR017560">
    <property type="entry name" value="Cyt_c_biogenesis_CcmI"/>
</dbReference>
<dbReference type="InterPro" id="IPR011990">
    <property type="entry name" value="TPR-like_helical_dom_sf"/>
</dbReference>
<dbReference type="PANTHER" id="PTHR47870:SF1">
    <property type="entry name" value="CYTOCHROME C-TYPE BIOGENESIS PROTEIN CCMH"/>
    <property type="match status" value="1"/>
</dbReference>
<dbReference type="PROSITE" id="PS50005">
    <property type="entry name" value="TPR"/>
    <property type="match status" value="1"/>
</dbReference>
<keyword evidence="2" id="KW-0677">Repeat</keyword>
<evidence type="ECO:0000256" key="4">
    <source>
        <dbReference type="ARBA" id="ARBA00022803"/>
    </source>
</evidence>
<sequence length="384" mass="40854">MTIWFVFALMTGASVLLVLWPLSRRQQAAGGRVDDKAFFRQQIADIEREVARGLLPESEGEAARTEAGRRLLRAMDQQTQEGDQKGEPALRRRRAASAIALSAIPLVALTLYGALGQPDVPDAPLSKRLAEGDPRSLNLNEAVARVEGHLARQPEDGRGWEVLAPIYLRAGRFQDAVRAYGEALRLNGASGTRLANLGEAMVMAGDGVVSAEARTAFDKALAAEPGNAKAGFYLALAAEQDGDVAGALARLRELLASAPADAPWRPAVEARIAALADPARSEAGQAIAGMAPEDRMQAIRGMVAQLAARAAAGEVGLDEWLRLIRSYAVLGDRTEAAKALASARERLAGDDAALRRLDTLAGELHIERESAAPPAEERKTEGEP</sequence>
<dbReference type="InterPro" id="IPR056413">
    <property type="entry name" value="TPR_CcmH_CycH"/>
</dbReference>
<evidence type="ECO:0000313" key="9">
    <source>
        <dbReference type="EMBL" id="NIJ58590.1"/>
    </source>
</evidence>
<evidence type="ECO:0000256" key="1">
    <source>
        <dbReference type="ARBA" id="ARBA00004196"/>
    </source>
</evidence>
<keyword evidence="10" id="KW-1185">Reference proteome</keyword>
<feature type="region of interest" description="Disordered" evidence="6">
    <location>
        <begin position="364"/>
        <end position="384"/>
    </location>
</feature>
<reference evidence="9 10" key="1">
    <citation type="submission" date="2020-03" db="EMBL/GenBank/DDBJ databases">
        <title>Genomic Encyclopedia of Type Strains, Phase IV (KMG-IV): sequencing the most valuable type-strain genomes for metagenomic binning, comparative biology and taxonomic classification.</title>
        <authorList>
            <person name="Goeker M."/>
        </authorList>
    </citation>
    <scope>NUCLEOTIDE SEQUENCE [LARGE SCALE GENOMIC DNA]</scope>
    <source>
        <strain evidence="9 10">DSM 103870</strain>
    </source>
</reference>
<proteinExistence type="predicted"/>
<evidence type="ECO:0000256" key="3">
    <source>
        <dbReference type="ARBA" id="ARBA00022748"/>
    </source>
</evidence>
<dbReference type="SUPFAM" id="SSF48452">
    <property type="entry name" value="TPR-like"/>
    <property type="match status" value="1"/>
</dbReference>
<feature type="repeat" description="TPR" evidence="5">
    <location>
        <begin position="157"/>
        <end position="190"/>
    </location>
</feature>
<evidence type="ECO:0000256" key="2">
    <source>
        <dbReference type="ARBA" id="ARBA00022737"/>
    </source>
</evidence>
<accession>A0ABX0V2Z2</accession>
<feature type="transmembrane region" description="Helical" evidence="7">
    <location>
        <begin position="95"/>
        <end position="115"/>
    </location>
</feature>
<evidence type="ECO:0000256" key="5">
    <source>
        <dbReference type="PROSITE-ProRule" id="PRU00339"/>
    </source>
</evidence>
<dbReference type="Proteomes" id="UP001429580">
    <property type="component" value="Unassembled WGS sequence"/>
</dbReference>
<keyword evidence="3" id="KW-0201">Cytochrome c-type biogenesis</keyword>
<feature type="transmembrane region" description="Helical" evidence="7">
    <location>
        <begin position="6"/>
        <end position="22"/>
    </location>
</feature>
<dbReference type="RefSeq" id="WP_166953106.1">
    <property type="nucleotide sequence ID" value="NZ_JAASQI010000005.1"/>
</dbReference>
<dbReference type="PANTHER" id="PTHR47870">
    <property type="entry name" value="CYTOCHROME C-TYPE BIOGENESIS PROTEIN CCMH"/>
    <property type="match status" value="1"/>
</dbReference>
<dbReference type="InterPro" id="IPR019734">
    <property type="entry name" value="TPR_rpt"/>
</dbReference>
<evidence type="ECO:0000259" key="8">
    <source>
        <dbReference type="Pfam" id="PF23914"/>
    </source>
</evidence>
<dbReference type="Gene3D" id="1.25.40.10">
    <property type="entry name" value="Tetratricopeptide repeat domain"/>
    <property type="match status" value="1"/>
</dbReference>
<comment type="caution">
    <text evidence="9">The sequence shown here is derived from an EMBL/GenBank/DDBJ whole genome shotgun (WGS) entry which is preliminary data.</text>
</comment>